<evidence type="ECO:0000256" key="1">
    <source>
        <dbReference type="ARBA" id="ARBA00008901"/>
    </source>
</evidence>
<accession>A0A5J5AG57</accession>
<dbReference type="PROSITE" id="PS51180">
    <property type="entry name" value="BRO1"/>
    <property type="match status" value="1"/>
</dbReference>
<dbReference type="InterPro" id="IPR004328">
    <property type="entry name" value="BRO1_dom"/>
</dbReference>
<dbReference type="InterPro" id="IPR038898">
    <property type="entry name" value="BROX"/>
</dbReference>
<dbReference type="AlphaFoldDB" id="A0A5J5AG57"/>
<dbReference type="PANTHER" id="PTHR23032:SF20">
    <property type="entry name" value="ENDOSOMAL TARGETING BRO1-LIKE DOMAIN-CONTAINING PROTEIN"/>
    <property type="match status" value="1"/>
</dbReference>
<dbReference type="CDD" id="cd09247">
    <property type="entry name" value="BRO1_Alix_like_2"/>
    <property type="match status" value="1"/>
</dbReference>
<organism evidence="3 4">
    <name type="scientific">Nyssa sinensis</name>
    <dbReference type="NCBI Taxonomy" id="561372"/>
    <lineage>
        <taxon>Eukaryota</taxon>
        <taxon>Viridiplantae</taxon>
        <taxon>Streptophyta</taxon>
        <taxon>Embryophyta</taxon>
        <taxon>Tracheophyta</taxon>
        <taxon>Spermatophyta</taxon>
        <taxon>Magnoliopsida</taxon>
        <taxon>eudicotyledons</taxon>
        <taxon>Gunneridae</taxon>
        <taxon>Pentapetalae</taxon>
        <taxon>asterids</taxon>
        <taxon>Cornales</taxon>
        <taxon>Nyssaceae</taxon>
        <taxon>Nyssa</taxon>
    </lineage>
</organism>
<evidence type="ECO:0000313" key="4">
    <source>
        <dbReference type="Proteomes" id="UP000325577"/>
    </source>
</evidence>
<dbReference type="OrthoDB" id="10266451at2759"/>
<proteinExistence type="inferred from homology"/>
<evidence type="ECO:0000259" key="2">
    <source>
        <dbReference type="PROSITE" id="PS51180"/>
    </source>
</evidence>
<dbReference type="Gene3D" id="1.25.40.280">
    <property type="entry name" value="alix/aip1 like domains"/>
    <property type="match status" value="1"/>
</dbReference>
<evidence type="ECO:0000313" key="3">
    <source>
        <dbReference type="EMBL" id="KAA8529198.1"/>
    </source>
</evidence>
<name>A0A5J5AG57_9ASTE</name>
<dbReference type="Pfam" id="PF03097">
    <property type="entry name" value="BRO1"/>
    <property type="match status" value="1"/>
</dbReference>
<dbReference type="PANTHER" id="PTHR23032">
    <property type="entry name" value="BRO1 DOMAIN-CONTAINING PROTEIN BROX"/>
    <property type="match status" value="1"/>
</dbReference>
<sequence>MNQSQCKDSFQDPAKLKTKKIVFEDIYPAHDSGTLEQLKELSSKRRVIEESINESSFITEAIAREMSGGLTSHCEQDLQKLEQYLPLLVNLVHHVDLVGNNSRMVHCTSDLKIRWSSALSSSFFFNLMGPKFFQIDYLRFELGMILFLYGAMLREWALEVLSTDLVQSATLFRKAAGVYHYLAHEVLSSLQPSLAQERPPEAVSGVSAVMSLICLAEAQAVTVRKAEEKGNTGSLLAKLHYGITQLLDEATGILHSAIKECKDLSVRFVDFISSCKALHELRSYKYFAEGLMIAGQVGVAIGVLRNALINAEKKLPGEDSWRLVFKQEIDDITGLLRKYEHENEFVWHEKIPIDDELPLPQGNKIVSFIPYHPQRWERALVFKI</sequence>
<dbReference type="InterPro" id="IPR038499">
    <property type="entry name" value="BRO1_sf"/>
</dbReference>
<dbReference type="EMBL" id="CM018044">
    <property type="protein sequence ID" value="KAA8529198.1"/>
    <property type="molecule type" value="Genomic_DNA"/>
</dbReference>
<protein>
    <recommendedName>
        <fullName evidence="2">BRO1 domain-containing protein</fullName>
    </recommendedName>
</protein>
<keyword evidence="4" id="KW-1185">Reference proteome</keyword>
<comment type="similarity">
    <text evidence="1">Belongs to the BROX family.</text>
</comment>
<reference evidence="3 4" key="1">
    <citation type="submission" date="2019-09" db="EMBL/GenBank/DDBJ databases">
        <title>A chromosome-level genome assembly of the Chinese tupelo Nyssa sinensis.</title>
        <authorList>
            <person name="Yang X."/>
            <person name="Kang M."/>
            <person name="Yang Y."/>
            <person name="Xiong H."/>
            <person name="Wang M."/>
            <person name="Zhang Z."/>
            <person name="Wang Z."/>
            <person name="Wu H."/>
            <person name="Ma T."/>
            <person name="Liu J."/>
            <person name="Xi Z."/>
        </authorList>
    </citation>
    <scope>NUCLEOTIDE SEQUENCE [LARGE SCALE GENOMIC DNA]</scope>
    <source>
        <strain evidence="3">J267</strain>
        <tissue evidence="3">Leaf</tissue>
    </source>
</reference>
<gene>
    <name evidence="3" type="ORF">F0562_034003</name>
</gene>
<feature type="domain" description="BRO1" evidence="2">
    <location>
        <begin position="1"/>
        <end position="371"/>
    </location>
</feature>
<dbReference type="SMART" id="SM01041">
    <property type="entry name" value="BRO1"/>
    <property type="match status" value="1"/>
</dbReference>
<dbReference type="Proteomes" id="UP000325577">
    <property type="component" value="Linkage Group LG20"/>
</dbReference>